<keyword evidence="2" id="KW-0238">DNA-binding</keyword>
<dbReference type="CDD" id="cd07377">
    <property type="entry name" value="WHTH_GntR"/>
    <property type="match status" value="1"/>
</dbReference>
<dbReference type="InterPro" id="IPR050679">
    <property type="entry name" value="Bact_HTH_transcr_reg"/>
</dbReference>
<dbReference type="PANTHER" id="PTHR44846:SF1">
    <property type="entry name" value="MANNOSYL-D-GLYCERATE TRANSPORT_METABOLISM SYSTEM REPRESSOR MNGR-RELATED"/>
    <property type="match status" value="1"/>
</dbReference>
<evidence type="ECO:0000313" key="5">
    <source>
        <dbReference type="EMBL" id="GIL29618.1"/>
    </source>
</evidence>
<dbReference type="Pfam" id="PF00392">
    <property type="entry name" value="GntR"/>
    <property type="match status" value="1"/>
</dbReference>
<dbReference type="PRINTS" id="PR00035">
    <property type="entry name" value="HTHGNTR"/>
</dbReference>
<keyword evidence="6" id="KW-1185">Reference proteome</keyword>
<comment type="caution">
    <text evidence="5">The sequence shown here is derived from an EMBL/GenBank/DDBJ whole genome shotgun (WGS) entry which is preliminary data.</text>
</comment>
<sequence>MATLNVLELSNQAHMNSIEFIRVLLDSIEAHAVHAGVMIDPRSPLYAWEQARDVIRARIADGTYPDRLPAEVDLAHELGVARGTLRHALTALVDDGVLVSIRGRGYFVAQR</sequence>
<dbReference type="GO" id="GO:0003677">
    <property type="term" value="F:DNA binding"/>
    <property type="evidence" value="ECO:0007669"/>
    <property type="project" value="UniProtKB-KW"/>
</dbReference>
<dbReference type="PANTHER" id="PTHR44846">
    <property type="entry name" value="MANNOSYL-D-GLYCERATE TRANSPORT/METABOLISM SYSTEM REPRESSOR MNGR-RELATED"/>
    <property type="match status" value="1"/>
</dbReference>
<dbReference type="RefSeq" id="WP_207127295.1">
    <property type="nucleotide sequence ID" value="NZ_BOPO01000101.1"/>
</dbReference>
<dbReference type="InterPro" id="IPR036388">
    <property type="entry name" value="WH-like_DNA-bd_sf"/>
</dbReference>
<evidence type="ECO:0000313" key="6">
    <source>
        <dbReference type="Proteomes" id="UP000614996"/>
    </source>
</evidence>
<feature type="domain" description="HTH gntR-type" evidence="4">
    <location>
        <begin position="45"/>
        <end position="111"/>
    </location>
</feature>
<dbReference type="GO" id="GO:0045892">
    <property type="term" value="P:negative regulation of DNA-templated transcription"/>
    <property type="evidence" value="ECO:0007669"/>
    <property type="project" value="TreeGrafter"/>
</dbReference>
<reference evidence="6" key="1">
    <citation type="journal article" date="2021" name="Int. J. Syst. Evol. Microbiol.">
        <title>Actinocatenispora comari sp. nov., an endophytic actinomycete isolated from aerial parts of Comarum salesowianum.</title>
        <authorList>
            <person name="Oyunbileg N."/>
            <person name="Iizaka Y."/>
            <person name="Hamada M."/>
            <person name="Davaapurev B.O."/>
            <person name="Fukumoto A."/>
            <person name="Tsetseg B."/>
            <person name="Kato F."/>
            <person name="Tamura T."/>
            <person name="Batkhuu J."/>
            <person name="Anzai Y."/>
        </authorList>
    </citation>
    <scope>NUCLEOTIDE SEQUENCE [LARGE SCALE GENOMIC DNA]</scope>
    <source>
        <strain evidence="6">NUM-2625</strain>
    </source>
</reference>
<organism evidence="5 6">
    <name type="scientific">Actinocatenispora comari</name>
    <dbReference type="NCBI Taxonomy" id="2807577"/>
    <lineage>
        <taxon>Bacteria</taxon>
        <taxon>Bacillati</taxon>
        <taxon>Actinomycetota</taxon>
        <taxon>Actinomycetes</taxon>
        <taxon>Micromonosporales</taxon>
        <taxon>Micromonosporaceae</taxon>
        <taxon>Actinocatenispora</taxon>
    </lineage>
</organism>
<dbReference type="SMART" id="SM00345">
    <property type="entry name" value="HTH_GNTR"/>
    <property type="match status" value="1"/>
</dbReference>
<dbReference type="PROSITE" id="PS50949">
    <property type="entry name" value="HTH_GNTR"/>
    <property type="match status" value="1"/>
</dbReference>
<evidence type="ECO:0000256" key="3">
    <source>
        <dbReference type="ARBA" id="ARBA00023163"/>
    </source>
</evidence>
<evidence type="ECO:0000256" key="1">
    <source>
        <dbReference type="ARBA" id="ARBA00023015"/>
    </source>
</evidence>
<dbReference type="AlphaFoldDB" id="A0A8J4ENB0"/>
<protein>
    <recommendedName>
        <fullName evidence="4">HTH gntR-type domain-containing protein</fullName>
    </recommendedName>
</protein>
<dbReference type="EMBL" id="BOPO01000101">
    <property type="protein sequence ID" value="GIL29618.1"/>
    <property type="molecule type" value="Genomic_DNA"/>
</dbReference>
<gene>
    <name evidence="5" type="ORF">NUM_48720</name>
</gene>
<name>A0A8J4ENB0_9ACTN</name>
<dbReference type="InterPro" id="IPR036390">
    <property type="entry name" value="WH_DNA-bd_sf"/>
</dbReference>
<dbReference type="Proteomes" id="UP000614996">
    <property type="component" value="Unassembled WGS sequence"/>
</dbReference>
<keyword evidence="3" id="KW-0804">Transcription</keyword>
<dbReference type="Gene3D" id="1.10.10.10">
    <property type="entry name" value="Winged helix-like DNA-binding domain superfamily/Winged helix DNA-binding domain"/>
    <property type="match status" value="1"/>
</dbReference>
<dbReference type="GO" id="GO:0003700">
    <property type="term" value="F:DNA-binding transcription factor activity"/>
    <property type="evidence" value="ECO:0007669"/>
    <property type="project" value="InterPro"/>
</dbReference>
<dbReference type="SUPFAM" id="SSF46785">
    <property type="entry name" value="Winged helix' DNA-binding domain"/>
    <property type="match status" value="1"/>
</dbReference>
<evidence type="ECO:0000259" key="4">
    <source>
        <dbReference type="PROSITE" id="PS50949"/>
    </source>
</evidence>
<proteinExistence type="predicted"/>
<keyword evidence="1" id="KW-0805">Transcription regulation</keyword>
<evidence type="ECO:0000256" key="2">
    <source>
        <dbReference type="ARBA" id="ARBA00023125"/>
    </source>
</evidence>
<dbReference type="InterPro" id="IPR000524">
    <property type="entry name" value="Tscrpt_reg_HTH_GntR"/>
</dbReference>
<accession>A0A8J4ENB0</accession>